<gene>
    <name evidence="3" type="ORF">IE81DRAFT_369487</name>
</gene>
<name>A0A316VMX5_9BASI</name>
<accession>A0A316VMX5</accession>
<sequence>MTATRPRPLKRGILVPVPTFFRSDEQQSLDLDTFRKHVRWVAPAAVMGLVVLGSSGEGVSLTYQEAEQVVRACRDELDKAGLLHTPIIAGASGQSLVTALSAIESVHGAGADYALVLPSSYYHQHIGEQGAQNYYERLADRAALPIMIYSYPGVTAGVDLSAELISALAEHPNIRGIKHTDHDISKIGRTAASCALDKQGKRFLVYAGASDYLIGALSVGAHGAISAMANVAPRTVLACFDLWNARQRDRALEVQRILSSAEWELTKGGVPMLKALLEVYKGYGGSPRLPLVSTELEDKTSVRATFEQLMELERKCAEPQDASLSRIRASSDDDEDSEPDEEQLEESRRRLGEATKELGAAREALRNAYR</sequence>
<proteinExistence type="predicted"/>
<dbReference type="InParanoid" id="A0A316VMX5"/>
<dbReference type="GO" id="GO:0008840">
    <property type="term" value="F:4-hydroxy-tetrahydrodipicolinate synthase activity"/>
    <property type="evidence" value="ECO:0007669"/>
    <property type="project" value="TreeGrafter"/>
</dbReference>
<organism evidence="3 4">
    <name type="scientific">Ceraceosorus guamensis</name>
    <dbReference type="NCBI Taxonomy" id="1522189"/>
    <lineage>
        <taxon>Eukaryota</taxon>
        <taxon>Fungi</taxon>
        <taxon>Dikarya</taxon>
        <taxon>Basidiomycota</taxon>
        <taxon>Ustilaginomycotina</taxon>
        <taxon>Exobasidiomycetes</taxon>
        <taxon>Ceraceosorales</taxon>
        <taxon>Ceraceosoraceae</taxon>
        <taxon>Ceraceosorus</taxon>
    </lineage>
</organism>
<feature type="region of interest" description="Disordered" evidence="2">
    <location>
        <begin position="318"/>
        <end position="357"/>
    </location>
</feature>
<dbReference type="PRINTS" id="PR00146">
    <property type="entry name" value="DHPICSNTHASE"/>
</dbReference>
<dbReference type="RefSeq" id="XP_025366076.1">
    <property type="nucleotide sequence ID" value="XM_025517243.1"/>
</dbReference>
<dbReference type="EMBL" id="KZ819517">
    <property type="protein sequence ID" value="PWN38916.1"/>
    <property type="molecule type" value="Genomic_DNA"/>
</dbReference>
<dbReference type="PANTHER" id="PTHR12128:SF66">
    <property type="entry name" value="4-HYDROXY-2-OXOGLUTARATE ALDOLASE, MITOCHONDRIAL"/>
    <property type="match status" value="1"/>
</dbReference>
<evidence type="ECO:0000313" key="4">
    <source>
        <dbReference type="Proteomes" id="UP000245783"/>
    </source>
</evidence>
<dbReference type="Pfam" id="PF00701">
    <property type="entry name" value="DHDPS"/>
    <property type="match status" value="1"/>
</dbReference>
<dbReference type="Gene3D" id="3.20.20.70">
    <property type="entry name" value="Aldolase class I"/>
    <property type="match status" value="1"/>
</dbReference>
<dbReference type="STRING" id="1522189.A0A316VMX5"/>
<dbReference type="Proteomes" id="UP000245783">
    <property type="component" value="Unassembled WGS sequence"/>
</dbReference>
<evidence type="ECO:0000313" key="3">
    <source>
        <dbReference type="EMBL" id="PWN38916.1"/>
    </source>
</evidence>
<protein>
    <submittedName>
        <fullName evidence="3">Aldolase</fullName>
    </submittedName>
</protein>
<dbReference type="GeneID" id="37039113"/>
<dbReference type="OrthoDB" id="191315at2759"/>
<dbReference type="PANTHER" id="PTHR12128">
    <property type="entry name" value="DIHYDRODIPICOLINATE SYNTHASE"/>
    <property type="match status" value="1"/>
</dbReference>
<dbReference type="AlphaFoldDB" id="A0A316VMX5"/>
<dbReference type="CDD" id="cd00408">
    <property type="entry name" value="DHDPS-like"/>
    <property type="match status" value="1"/>
</dbReference>
<dbReference type="SMART" id="SM01130">
    <property type="entry name" value="DHDPS"/>
    <property type="match status" value="1"/>
</dbReference>
<dbReference type="InterPro" id="IPR002220">
    <property type="entry name" value="DapA-like"/>
</dbReference>
<keyword evidence="1" id="KW-0456">Lyase</keyword>
<feature type="compositionally biased region" description="Acidic residues" evidence="2">
    <location>
        <begin position="332"/>
        <end position="344"/>
    </location>
</feature>
<evidence type="ECO:0000256" key="1">
    <source>
        <dbReference type="ARBA" id="ARBA00023239"/>
    </source>
</evidence>
<keyword evidence="4" id="KW-1185">Reference proteome</keyword>
<reference evidence="3 4" key="1">
    <citation type="journal article" date="2018" name="Mol. Biol. Evol.">
        <title>Broad Genomic Sampling Reveals a Smut Pathogenic Ancestry of the Fungal Clade Ustilaginomycotina.</title>
        <authorList>
            <person name="Kijpornyongpan T."/>
            <person name="Mondo S.J."/>
            <person name="Barry K."/>
            <person name="Sandor L."/>
            <person name="Lee J."/>
            <person name="Lipzen A."/>
            <person name="Pangilinan J."/>
            <person name="LaButti K."/>
            <person name="Hainaut M."/>
            <person name="Henrissat B."/>
            <person name="Grigoriev I.V."/>
            <person name="Spatafora J.W."/>
            <person name="Aime M.C."/>
        </authorList>
    </citation>
    <scope>NUCLEOTIDE SEQUENCE [LARGE SCALE GENOMIC DNA]</scope>
    <source>
        <strain evidence="3 4">MCA 4658</strain>
    </source>
</reference>
<dbReference type="InterPro" id="IPR013785">
    <property type="entry name" value="Aldolase_TIM"/>
</dbReference>
<evidence type="ECO:0000256" key="2">
    <source>
        <dbReference type="SAM" id="MobiDB-lite"/>
    </source>
</evidence>
<feature type="compositionally biased region" description="Basic and acidic residues" evidence="2">
    <location>
        <begin position="345"/>
        <end position="357"/>
    </location>
</feature>
<dbReference type="SUPFAM" id="SSF51569">
    <property type="entry name" value="Aldolase"/>
    <property type="match status" value="1"/>
</dbReference>